<keyword evidence="4" id="KW-1185">Reference proteome</keyword>
<gene>
    <name evidence="3" type="ORF">CQW49_12290</name>
</gene>
<dbReference type="RefSeq" id="WP_003613241.1">
    <property type="nucleotide sequence ID" value="NZ_ADVE02000001.1"/>
</dbReference>
<feature type="transmembrane region" description="Helical" evidence="1">
    <location>
        <begin position="359"/>
        <end position="384"/>
    </location>
</feature>
<evidence type="ECO:0000259" key="2">
    <source>
        <dbReference type="Pfam" id="PF07786"/>
    </source>
</evidence>
<name>A0A2D2D0U5_METT3</name>
<dbReference type="STRING" id="595536.GCA_000178815_02708"/>
<dbReference type="PANTHER" id="PTHR40407">
    <property type="entry name" value="MEMBRANE PROTEIN-LIKE PROTEIN"/>
    <property type="match status" value="1"/>
</dbReference>
<dbReference type="InterPro" id="IPR012429">
    <property type="entry name" value="HGSNAT_cat"/>
</dbReference>
<proteinExistence type="predicted"/>
<keyword evidence="1" id="KW-0812">Transmembrane</keyword>
<accession>A0A2D2D0U5</accession>
<feature type="transmembrane region" description="Helical" evidence="1">
    <location>
        <begin position="202"/>
        <end position="224"/>
    </location>
</feature>
<feature type="domain" description="Heparan-alpha-glucosaminide N-acetyltransferase catalytic" evidence="2">
    <location>
        <begin position="22"/>
        <end position="244"/>
    </location>
</feature>
<organism evidence="3 4">
    <name type="scientific">Methylosinus trichosporium (strain ATCC 35070 / NCIMB 11131 / UNIQEM 75 / OB3b)</name>
    <dbReference type="NCBI Taxonomy" id="595536"/>
    <lineage>
        <taxon>Bacteria</taxon>
        <taxon>Pseudomonadati</taxon>
        <taxon>Pseudomonadota</taxon>
        <taxon>Alphaproteobacteria</taxon>
        <taxon>Hyphomicrobiales</taxon>
        <taxon>Methylocystaceae</taxon>
        <taxon>Methylosinus</taxon>
    </lineage>
</organism>
<dbReference type="AlphaFoldDB" id="A0A2D2D0U5"/>
<dbReference type="Proteomes" id="UP000230709">
    <property type="component" value="Chromosome"/>
</dbReference>
<dbReference type="EMBL" id="CP023737">
    <property type="protein sequence ID" value="ATQ68574.1"/>
    <property type="molecule type" value="Genomic_DNA"/>
</dbReference>
<evidence type="ECO:0000313" key="3">
    <source>
        <dbReference type="EMBL" id="ATQ68574.1"/>
    </source>
</evidence>
<feature type="transmembrane region" description="Helical" evidence="1">
    <location>
        <begin position="282"/>
        <end position="298"/>
    </location>
</feature>
<keyword evidence="1" id="KW-0472">Membrane</keyword>
<evidence type="ECO:0000313" key="4">
    <source>
        <dbReference type="Proteomes" id="UP000230709"/>
    </source>
</evidence>
<reference evidence="4" key="1">
    <citation type="submission" date="2017-10" db="EMBL/GenBank/DDBJ databases">
        <title>Completed PacBio SMRT sequence of Methylosinus trichosporium OB3b reveals presence of a third large plasmid.</title>
        <authorList>
            <person name="Charles T.C."/>
            <person name="Lynch M.D.J."/>
            <person name="Heil J.R."/>
            <person name="Cheng J."/>
        </authorList>
    </citation>
    <scope>NUCLEOTIDE SEQUENCE [LARGE SCALE GENOMIC DNA]</scope>
    <source>
        <strain evidence="4">OB3b</strain>
    </source>
</reference>
<evidence type="ECO:0000256" key="1">
    <source>
        <dbReference type="SAM" id="Phobius"/>
    </source>
</evidence>
<sequence length="398" mass="43201">MTETETRAAVREPAAALAAGARLPSIDRLRGLVIVLMALDHVRDFFDGDALRFDPTDLDRTYPALFLTRFVTHFCAPIFTFLAGVSAFLHGLALDDPRALSRLLWTRGLWLILVDAFLISPVWTLGSGAIELGTLWAIGCGMIALAAFVFLPSGAALSTGAVILAGHNLLDGVHARDLGALAPLWTILHEKGPLPFGLSGQVYYPILPWIGVIFVGYGLGPVFLWSPERRARALTALGVSALALYALLRASNVYGDARLWTSYPDAMRTTLSFLDVSKYPPSLLYVLVTLGVGLLLLPTLEKLKGAAARVLMTFGRVPFFAYVLHLYVILIAAFVVETIKGVDLRGLESGSGAPPENFGVGLAGAYVAWIAIMTALYPACVWFAGVKRRRRDWWLGYL</sequence>
<keyword evidence="1" id="KW-1133">Transmembrane helix</keyword>
<dbReference type="PANTHER" id="PTHR40407:SF1">
    <property type="entry name" value="HEPARAN-ALPHA-GLUCOSAMINIDE N-ACETYLTRANSFERASE CATALYTIC DOMAIN-CONTAINING PROTEIN"/>
    <property type="match status" value="1"/>
</dbReference>
<dbReference type="Pfam" id="PF07786">
    <property type="entry name" value="HGSNAT_cat"/>
    <property type="match status" value="1"/>
</dbReference>
<protein>
    <submittedName>
        <fullName evidence="3">DUF1624 domain-containing protein</fullName>
    </submittedName>
</protein>
<feature type="transmembrane region" description="Helical" evidence="1">
    <location>
        <begin position="319"/>
        <end position="339"/>
    </location>
</feature>
<feature type="transmembrane region" description="Helical" evidence="1">
    <location>
        <begin position="231"/>
        <end position="248"/>
    </location>
</feature>
<dbReference type="KEGG" id="mtw:CQW49_12290"/>
<feature type="transmembrane region" description="Helical" evidence="1">
    <location>
        <begin position="70"/>
        <end position="92"/>
    </location>
</feature>
<feature type="transmembrane region" description="Helical" evidence="1">
    <location>
        <begin position="104"/>
        <end position="125"/>
    </location>
</feature>